<dbReference type="PATRIC" id="fig|1286632.3.peg.1197"/>
<dbReference type="Proteomes" id="UP000018850">
    <property type="component" value="Unassembled WGS sequence"/>
</dbReference>
<evidence type="ECO:0000313" key="3">
    <source>
        <dbReference type="Proteomes" id="UP000018850"/>
    </source>
</evidence>
<dbReference type="STRING" id="376730.SAMN04487906_2583"/>
<reference evidence="3" key="1">
    <citation type="submission" date="2013-11" db="EMBL/GenBank/DDBJ databases">
        <title>Draft genome sequence from a member of Zhouia, isolated tidal flat.</title>
        <authorList>
            <person name="Jin H."/>
            <person name="Jeon C.O."/>
        </authorList>
    </citation>
    <scope>NUCLEOTIDE SEQUENCE [LARGE SCALE GENOMIC DNA]</scope>
    <source>
        <strain evidence="3">AD3</strain>
    </source>
</reference>
<gene>
    <name evidence="2" type="ORF">P278_12060</name>
</gene>
<accession>W2UNF7</accession>
<dbReference type="SUPFAM" id="SSF51206">
    <property type="entry name" value="cAMP-binding domain-like"/>
    <property type="match status" value="1"/>
</dbReference>
<dbReference type="InterPro" id="IPR018490">
    <property type="entry name" value="cNMP-bd_dom_sf"/>
</dbReference>
<dbReference type="RefSeq" id="WP_038263749.1">
    <property type="nucleotide sequence ID" value="NZ_AYXY01000019.1"/>
</dbReference>
<protein>
    <recommendedName>
        <fullName evidence="1">Cyclic nucleotide-binding domain-containing protein</fullName>
    </recommendedName>
</protein>
<dbReference type="CDD" id="cd00038">
    <property type="entry name" value="CAP_ED"/>
    <property type="match status" value="1"/>
</dbReference>
<proteinExistence type="predicted"/>
<dbReference type="InterPro" id="IPR000595">
    <property type="entry name" value="cNMP-bd_dom"/>
</dbReference>
<feature type="domain" description="Cyclic nucleotide-binding" evidence="1">
    <location>
        <begin position="17"/>
        <end position="138"/>
    </location>
</feature>
<dbReference type="AlphaFoldDB" id="W2UNF7"/>
<dbReference type="eggNOG" id="COG0664">
    <property type="taxonomic scope" value="Bacteria"/>
</dbReference>
<reference evidence="2 3" key="2">
    <citation type="journal article" date="2016" name="Genome Announc.">
        <title>Draft Genome Sequence of Zhouia amylolytica AD3, Isolated from Tidal Flat Sediment.</title>
        <authorList>
            <person name="Jia B."/>
            <person name="Jin H.M."/>
            <person name="Lee H.J."/>
            <person name="Jeon C.O."/>
        </authorList>
    </citation>
    <scope>NUCLEOTIDE SEQUENCE [LARGE SCALE GENOMIC DNA]</scope>
    <source>
        <strain evidence="2 3">AD3</strain>
    </source>
</reference>
<evidence type="ECO:0000259" key="1">
    <source>
        <dbReference type="PROSITE" id="PS50042"/>
    </source>
</evidence>
<dbReference type="InterPro" id="IPR014710">
    <property type="entry name" value="RmlC-like_jellyroll"/>
</dbReference>
<dbReference type="Gene3D" id="2.60.120.10">
    <property type="entry name" value="Jelly Rolls"/>
    <property type="match status" value="1"/>
</dbReference>
<dbReference type="EMBL" id="AYXY01000019">
    <property type="protein sequence ID" value="ETN95484.1"/>
    <property type="molecule type" value="Genomic_DNA"/>
</dbReference>
<sequence length="199" mass="22994">MNSTETYRSFTKSIFNTYSPLSDDTLATLFAIASIQHLKKGSILLEVGQISKHIHLLYGGAVVSYYLHNDGNLYHKNIFLEGDFVGSTVSAITQKPSHFALEVVEDAMLISLDYSQYRALMEDHPDLKDFYIAYLEKNWVIDKEKREIEIVLTEARERYLDFIQKHPDIENRVPLRYIASHLGITPTQLSRIRKKLQEI</sequence>
<evidence type="ECO:0000313" key="2">
    <source>
        <dbReference type="EMBL" id="ETN95484.1"/>
    </source>
</evidence>
<dbReference type="PROSITE" id="PS50042">
    <property type="entry name" value="CNMP_BINDING_3"/>
    <property type="match status" value="1"/>
</dbReference>
<keyword evidence="3" id="KW-1185">Reference proteome</keyword>
<comment type="caution">
    <text evidence="2">The sequence shown here is derived from an EMBL/GenBank/DDBJ whole genome shotgun (WGS) entry which is preliminary data.</text>
</comment>
<dbReference type="Pfam" id="PF00027">
    <property type="entry name" value="cNMP_binding"/>
    <property type="match status" value="1"/>
</dbReference>
<name>W2UNF7_9FLAO</name>
<organism evidence="2 3">
    <name type="scientific">Zhouia amylolytica AD3</name>
    <dbReference type="NCBI Taxonomy" id="1286632"/>
    <lineage>
        <taxon>Bacteria</taxon>
        <taxon>Pseudomonadati</taxon>
        <taxon>Bacteroidota</taxon>
        <taxon>Flavobacteriia</taxon>
        <taxon>Flavobacteriales</taxon>
        <taxon>Flavobacteriaceae</taxon>
        <taxon>Zhouia</taxon>
    </lineage>
</organism>